<dbReference type="InterPro" id="IPR009057">
    <property type="entry name" value="Homeodomain-like_sf"/>
</dbReference>
<dbReference type="Pfam" id="PF03221">
    <property type="entry name" value="HTH_Tnp_Tc5"/>
    <property type="match status" value="1"/>
</dbReference>
<gene>
    <name evidence="4" type="ORF">H310_05011</name>
</gene>
<dbReference type="OrthoDB" id="2447222at2759"/>
<dbReference type="PROSITE" id="PS51253">
    <property type="entry name" value="HTH_CENPB"/>
    <property type="match status" value="1"/>
</dbReference>
<proteinExistence type="predicted"/>
<keyword evidence="1" id="KW-0238">DNA-binding</keyword>
<dbReference type="Pfam" id="PF03184">
    <property type="entry name" value="DDE_1"/>
    <property type="match status" value="1"/>
</dbReference>
<evidence type="ECO:0000256" key="2">
    <source>
        <dbReference type="SAM" id="MobiDB-lite"/>
    </source>
</evidence>
<dbReference type="PANTHER" id="PTHR19303">
    <property type="entry name" value="TRANSPOSON"/>
    <property type="match status" value="1"/>
</dbReference>
<dbReference type="VEuPathDB" id="FungiDB:H310_05011"/>
<dbReference type="InterPro" id="IPR006600">
    <property type="entry name" value="HTH_CenpB_DNA-bd_dom"/>
</dbReference>
<feature type="region of interest" description="Disordered" evidence="2">
    <location>
        <begin position="480"/>
        <end position="515"/>
    </location>
</feature>
<protein>
    <recommendedName>
        <fullName evidence="3">HTH CENPB-type domain-containing protein</fullName>
    </recommendedName>
</protein>
<dbReference type="InterPro" id="IPR050863">
    <property type="entry name" value="CenT-Element_Derived"/>
</dbReference>
<dbReference type="SUPFAM" id="SSF46689">
    <property type="entry name" value="Homeodomain-like"/>
    <property type="match status" value="1"/>
</dbReference>
<dbReference type="InterPro" id="IPR004875">
    <property type="entry name" value="DDE_SF_endonuclease_dom"/>
</dbReference>
<dbReference type="Gene3D" id="1.10.10.60">
    <property type="entry name" value="Homeodomain-like"/>
    <property type="match status" value="2"/>
</dbReference>
<evidence type="ECO:0000259" key="3">
    <source>
        <dbReference type="PROSITE" id="PS51253"/>
    </source>
</evidence>
<dbReference type="SMART" id="SM00674">
    <property type="entry name" value="CENPB"/>
    <property type="match status" value="1"/>
</dbReference>
<evidence type="ECO:0000313" key="4">
    <source>
        <dbReference type="EMBL" id="ETW03607.1"/>
    </source>
</evidence>
<dbReference type="AlphaFoldDB" id="A0A024UCI3"/>
<dbReference type="eggNOG" id="KOG3105">
    <property type="taxonomic scope" value="Eukaryota"/>
</dbReference>
<dbReference type="GO" id="GO:0005634">
    <property type="term" value="C:nucleus"/>
    <property type="evidence" value="ECO:0007669"/>
    <property type="project" value="TreeGrafter"/>
</dbReference>
<dbReference type="GeneID" id="20082061"/>
<sequence length="567" mass="62966">MLPTKKHTRQALSLADKKRICEISQVLVKATHQQVADEFNKTAERSVQRLMVTKTLREKDKWLSMDESQLGRKRMRGGKFEALEQSLSLYLQEIRAQGTRLSDSLLTAHAERLREEHHIKDSEFKISNGWVQNFKRRHSIRMHATSSHHHGDMHMSSGDPDDTKVGDLSFLKLASSIDASDMSPSSTSTHLGGIHQLIVDGGFKPCDVFHYDEHVLHFQLPNESYSSSSSRSHQRQGRMLLGLLTNVVGDAPMMCCIQERSTRPALFADMLYTADFVYANPGAKMTKDTFTKFILHVNTVLAMQDPPRRILCFLDSSPCHAISMEGHMSTICGMRTVELSHMLLAHLPPRVPSQLTPLGAGLTTYFHLQYKITHLKSKLTADMPSSGLLPSSALSVTQHEQQALTWAAQLWKTVPASIAKTSWKQSQWLPPSWPPAWERDDSVDGSSVLDDEAESMAESLMAHAQSEWKTLHGMVYGLKGDGDLAAPPSAHPPSSPSPWTSSPNPPNPDDTDAPRVPTACQALEAAHQVLSFIEQHPVVFTHDDVAALLGVANRISGIDYHKEPPPS</sequence>
<dbReference type="PANTHER" id="PTHR19303:SF70">
    <property type="entry name" value="HTH CENPB-TYPE DOMAIN-CONTAINING PROTEIN"/>
    <property type="match status" value="1"/>
</dbReference>
<dbReference type="RefSeq" id="XP_008867836.1">
    <property type="nucleotide sequence ID" value="XM_008869614.1"/>
</dbReference>
<dbReference type="EMBL" id="KI913959">
    <property type="protein sequence ID" value="ETW03607.1"/>
    <property type="molecule type" value="Genomic_DNA"/>
</dbReference>
<feature type="region of interest" description="Disordered" evidence="2">
    <location>
        <begin position="427"/>
        <end position="448"/>
    </location>
</feature>
<dbReference type="GO" id="GO:0003677">
    <property type="term" value="F:DNA binding"/>
    <property type="evidence" value="ECO:0007669"/>
    <property type="project" value="UniProtKB-KW"/>
</dbReference>
<reference evidence="4" key="1">
    <citation type="submission" date="2013-12" db="EMBL/GenBank/DDBJ databases">
        <title>The Genome Sequence of Aphanomyces invadans NJM9701.</title>
        <authorList>
            <consortium name="The Broad Institute Genomics Platform"/>
            <person name="Russ C."/>
            <person name="Tyler B."/>
            <person name="van West P."/>
            <person name="Dieguez-Uribeondo J."/>
            <person name="Young S.K."/>
            <person name="Zeng Q."/>
            <person name="Gargeya S."/>
            <person name="Fitzgerald M."/>
            <person name="Abouelleil A."/>
            <person name="Alvarado L."/>
            <person name="Chapman S.B."/>
            <person name="Gainer-Dewar J."/>
            <person name="Goldberg J."/>
            <person name="Griggs A."/>
            <person name="Gujja S."/>
            <person name="Hansen M."/>
            <person name="Howarth C."/>
            <person name="Imamovic A."/>
            <person name="Ireland A."/>
            <person name="Larimer J."/>
            <person name="McCowan C."/>
            <person name="Murphy C."/>
            <person name="Pearson M."/>
            <person name="Poon T.W."/>
            <person name="Priest M."/>
            <person name="Roberts A."/>
            <person name="Saif S."/>
            <person name="Shea T."/>
            <person name="Sykes S."/>
            <person name="Wortman J."/>
            <person name="Nusbaum C."/>
            <person name="Birren B."/>
        </authorList>
    </citation>
    <scope>NUCLEOTIDE SEQUENCE [LARGE SCALE GENOMIC DNA]</scope>
    <source>
        <strain evidence="4">NJM9701</strain>
    </source>
</reference>
<name>A0A024UCI3_9STRA</name>
<evidence type="ECO:0000256" key="1">
    <source>
        <dbReference type="ARBA" id="ARBA00023125"/>
    </source>
</evidence>
<organism evidence="4">
    <name type="scientific">Aphanomyces invadans</name>
    <dbReference type="NCBI Taxonomy" id="157072"/>
    <lineage>
        <taxon>Eukaryota</taxon>
        <taxon>Sar</taxon>
        <taxon>Stramenopiles</taxon>
        <taxon>Oomycota</taxon>
        <taxon>Saprolegniomycetes</taxon>
        <taxon>Saprolegniales</taxon>
        <taxon>Verrucalvaceae</taxon>
        <taxon>Aphanomyces</taxon>
    </lineage>
</organism>
<feature type="domain" description="HTH CENPB-type" evidence="3">
    <location>
        <begin position="71"/>
        <end position="144"/>
    </location>
</feature>
<accession>A0A024UCI3</accession>